<dbReference type="HOGENOM" id="CLU_1137713_0_0_1"/>
<dbReference type="AlphaFoldDB" id="Q9D998"/>
<dbReference type="MEROPS" id="S09.963"/>
<name>Q9D998_MOUSE</name>
<reference evidence="3" key="5">
    <citation type="journal article" date="2001" name="Nature">
        <title>Functional annotation of a full-length mouse cDNA collection.</title>
        <authorList>
            <consortium name="The RIKEN Genome Exploration Research Group Phase II Team and the FANTOM Consortium"/>
        </authorList>
    </citation>
    <scope>NUCLEOTIDE SEQUENCE</scope>
    <source>
        <strain evidence="3">C57BL/6J</strain>
        <tissue evidence="3">Testis</tissue>
    </source>
</reference>
<reference evidence="3" key="3">
    <citation type="journal article" date="2000" name="Genome Res.">
        <title>RIKEN integrated sequence analysis (RISA) system--384-format sequencing pipeline with 384 multicapillary sequencer.</title>
        <authorList>
            <person name="Shibata K."/>
            <person name="Itoh M."/>
            <person name="Aizawa K."/>
            <person name="Nagaoka S."/>
            <person name="Sasaki N."/>
            <person name="Carninci P."/>
            <person name="Konno H."/>
            <person name="Akiyama J."/>
            <person name="Nishi K."/>
            <person name="Kitsunai T."/>
            <person name="Tashiro H."/>
            <person name="Itoh M."/>
            <person name="Sumi N."/>
            <person name="Ishii Y."/>
            <person name="Nakamura S."/>
            <person name="Hazama M."/>
            <person name="Nishine T."/>
            <person name="Harada A."/>
            <person name="Yamamoto R."/>
            <person name="Matsumoto H."/>
            <person name="Sakaguchi S."/>
            <person name="Ikegami T."/>
            <person name="Kashiwagi K."/>
            <person name="Fujiwake S."/>
            <person name="Inoue K."/>
            <person name="Togawa Y."/>
            <person name="Izawa M."/>
            <person name="Ohara E."/>
            <person name="Watahiki M."/>
            <person name="Yoneda Y."/>
            <person name="Ishikawa T."/>
            <person name="Ozawa K."/>
            <person name="Tanaka T."/>
            <person name="Matsuura S."/>
            <person name="Kawai J."/>
            <person name="Okazaki Y."/>
            <person name="Muramatsu M."/>
            <person name="Inoue Y."/>
            <person name="Kira A."/>
            <person name="Hayashizaki Y."/>
        </authorList>
    </citation>
    <scope>NUCLEOTIDE SEQUENCE</scope>
    <source>
        <strain evidence="3">C57BL/6J</strain>
        <tissue evidence="3">Testis</tissue>
    </source>
</reference>
<dbReference type="PhylomeDB" id="Q9D998"/>
<accession>Q9D998</accession>
<proteinExistence type="evidence at transcript level"/>
<dbReference type="AGR" id="MGI:1915185"/>
<evidence type="ECO:0000259" key="2">
    <source>
        <dbReference type="Pfam" id="PF00135"/>
    </source>
</evidence>
<sequence length="244" mass="27311">MSSMVLFISITCLYVFSSFSVRTSTCLIVFSCFSLRTCNSLAVFSCISLSDLLKSFLMSSTIIMRYAFKSRSRFSGVLVCPGLGEVGVLGSDDDSGGPVYFYEFQHRPHCFQNSRPAFVKADHTDEIRFVFGGPFLKGDVVMFEEATEEEKLLSRKMMKYWANFARSGDPNGADLPPWPVYDENEQYLELDVNISTGRRLKDQRVEFWTDTLPLILSASKALLSPTFSLILLSLLSPVLLSAAS</sequence>
<dbReference type="InterPro" id="IPR029058">
    <property type="entry name" value="AB_hydrolase_fold"/>
</dbReference>
<dbReference type="EMBL" id="AK007235">
    <property type="protein sequence ID" value="BAB24908.1"/>
    <property type="molecule type" value="mRNA"/>
</dbReference>
<reference evidence="3" key="8">
    <citation type="journal article" date="2005" name="Science">
        <title>Antisense Transcription in the Mammalian Transcriptome.</title>
        <authorList>
            <consortium name="RIKEN Genome Exploration Research Group and Genome Science Group (Genome Network Project Core Group) and the FANTOM Consortium"/>
        </authorList>
    </citation>
    <scope>NUCLEOTIDE SEQUENCE</scope>
    <source>
        <strain evidence="3">C57BL/6J</strain>
        <tissue evidence="3">Testis</tissue>
    </source>
</reference>
<dbReference type="Pfam" id="PF00135">
    <property type="entry name" value="COesterase"/>
    <property type="match status" value="1"/>
</dbReference>
<dbReference type="ESTHER" id="mouse-cauxin">
    <property type="family name" value="Carb_B_Chordata"/>
</dbReference>
<comment type="similarity">
    <text evidence="1">Belongs to the type-B carboxylesterase/lipase family.</text>
</comment>
<reference evidence="3" key="4">
    <citation type="submission" date="2000-07" db="EMBL/GenBank/DDBJ databases">
        <authorList>
            <person name="Adachi J."/>
            <person name="Aizawa K."/>
            <person name="Akahira S."/>
            <person name="Akimura T."/>
            <person name="Arai A."/>
            <person name="Aono H."/>
            <person name="Arakawa T."/>
            <person name="Bono H."/>
            <person name="Carninci P."/>
            <person name="Fukuda S."/>
            <person name="Fukunishi Y."/>
            <person name="Furuno M."/>
            <person name="Hanagaki T."/>
            <person name="Hara A."/>
            <person name="Hayatsu N."/>
            <person name="Hiramoto K."/>
            <person name="Hiraoka T."/>
            <person name="Hori F."/>
            <person name="Imotani K."/>
            <person name="Ishii Y."/>
            <person name="Itoh M."/>
            <person name="Izawa M."/>
            <person name="Kasukawa T."/>
            <person name="Kato H."/>
            <person name="Kawai J."/>
            <person name="Kojima Y."/>
            <person name="Konno H."/>
            <person name="Kouda M."/>
            <person name="Koya S."/>
            <person name="Kurihara C."/>
            <person name="Matsuyama T."/>
            <person name="Miyazaki A."/>
            <person name="Nishi K."/>
            <person name="Nomura K."/>
            <person name="Numazaki R."/>
            <person name="Ohno M."/>
            <person name="Okazaki Y."/>
            <person name="Okido T."/>
            <person name="Owa C."/>
            <person name="Saito H."/>
            <person name="Saito R."/>
            <person name="Sakai C."/>
            <person name="Sakai K."/>
            <person name="Sano H."/>
            <person name="Sasaki D."/>
            <person name="Shibata K."/>
            <person name="Shibata Y."/>
            <person name="Shinagawa A."/>
            <person name="Shiraki T."/>
            <person name="Sogabe Y."/>
            <person name="Suzuki H."/>
            <person name="Tagami M."/>
            <person name="Tagawa A."/>
            <person name="Takahashi F."/>
            <person name="Tanaka T."/>
            <person name="Tejima Y."/>
            <person name="Toya T."/>
            <person name="Yamamura T."/>
            <person name="Yasunishi A."/>
            <person name="Yoshida K."/>
            <person name="Yoshino M."/>
            <person name="Muramatsu M."/>
            <person name="Hayashizaki Y."/>
        </authorList>
    </citation>
    <scope>NUCLEOTIDE SEQUENCE</scope>
    <source>
        <strain evidence="3">C57BL/6J</strain>
        <tissue evidence="3">Testis</tissue>
    </source>
</reference>
<dbReference type="Gene3D" id="3.40.50.1820">
    <property type="entry name" value="alpha/beta hydrolase"/>
    <property type="match status" value="1"/>
</dbReference>
<evidence type="ECO:0000256" key="1">
    <source>
        <dbReference type="ARBA" id="ARBA00005964"/>
    </source>
</evidence>
<dbReference type="PANTHER" id="PTHR43903">
    <property type="entry name" value="NEUROLIGIN"/>
    <property type="match status" value="1"/>
</dbReference>
<reference evidence="3" key="6">
    <citation type="journal article" date="2002" name="Nature">
        <title>Analysis of the mouse transcriptome based on functional annotation of 60,770 full-length cDNAs.</title>
        <authorList>
            <consortium name="The FANTOM Consortium and the RIKEN Genome Exploration Research Group Phase I and II Team"/>
        </authorList>
    </citation>
    <scope>NUCLEOTIDE SEQUENCE</scope>
    <source>
        <strain evidence="3">C57BL/6J</strain>
        <tissue evidence="3">Testis</tissue>
    </source>
</reference>
<reference evidence="3" key="7">
    <citation type="journal article" date="2005" name="Science">
        <title>The Transcriptional Landscape of the Mammalian Genome.</title>
        <authorList>
            <consortium name="The FANTOM Consortium"/>
            <consortium name="Riken Genome Exploration Research Group and Genome Science Group (Genome Network Project Core Group)"/>
        </authorList>
    </citation>
    <scope>NUCLEOTIDE SEQUENCE</scope>
    <source>
        <strain evidence="3">C57BL/6J</strain>
        <tissue evidence="3">Testis</tissue>
    </source>
</reference>
<protein>
    <recommendedName>
        <fullName evidence="2">Carboxylesterase type B domain-containing protein</fullName>
    </recommendedName>
</protein>
<dbReference type="InterPro" id="IPR051093">
    <property type="entry name" value="Neuroligin/BSAL"/>
</dbReference>
<reference evidence="3" key="2">
    <citation type="journal article" date="2000" name="Genome Res.">
        <title>Normalization and subtraction of cap-trapper-selected cDNAs to prepare full-length cDNA libraries for rapid discovery of new genes.</title>
        <authorList>
            <person name="Carninci P."/>
            <person name="Shibata Y."/>
            <person name="Hayatsu N."/>
            <person name="Sugahara Y."/>
            <person name="Shibata K."/>
            <person name="Itoh M."/>
            <person name="Konno H."/>
            <person name="Okazaki Y."/>
            <person name="Muramatsu M."/>
            <person name="Hayashizaki Y."/>
        </authorList>
    </citation>
    <scope>NUCLEOTIDE SEQUENCE</scope>
    <source>
        <strain evidence="3">C57BL/6J</strain>
        <tissue evidence="3">Testis</tissue>
    </source>
</reference>
<organism evidence="3">
    <name type="scientific">Mus musculus</name>
    <name type="common">Mouse</name>
    <dbReference type="NCBI Taxonomy" id="10090"/>
    <lineage>
        <taxon>Eukaryota</taxon>
        <taxon>Metazoa</taxon>
        <taxon>Chordata</taxon>
        <taxon>Craniata</taxon>
        <taxon>Vertebrata</taxon>
        <taxon>Euteleostomi</taxon>
        <taxon>Mammalia</taxon>
        <taxon>Eutheria</taxon>
        <taxon>Euarchontoglires</taxon>
        <taxon>Glires</taxon>
        <taxon>Rodentia</taxon>
        <taxon>Myomorpha</taxon>
        <taxon>Muroidea</taxon>
        <taxon>Muridae</taxon>
        <taxon>Murinae</taxon>
        <taxon>Mus</taxon>
        <taxon>Mus</taxon>
    </lineage>
</organism>
<evidence type="ECO:0000313" key="3">
    <source>
        <dbReference type="EMBL" id="BAB24908.1"/>
    </source>
</evidence>
<dbReference type="SUPFAM" id="SSF53474">
    <property type="entry name" value="alpha/beta-Hydrolases"/>
    <property type="match status" value="1"/>
</dbReference>
<dbReference type="SMR" id="Q9D998"/>
<dbReference type="InterPro" id="IPR002018">
    <property type="entry name" value="CarbesteraseB"/>
</dbReference>
<feature type="domain" description="Carboxylesterase type B" evidence="2">
    <location>
        <begin position="94"/>
        <end position="208"/>
    </location>
</feature>
<evidence type="ECO:0000313" key="4">
    <source>
        <dbReference type="MGI" id="MGI:1915185"/>
    </source>
</evidence>
<gene>
    <name evidence="4" type="primary">Ces5a</name>
    <name evidence="4" type="synonym">Ces7</name>
</gene>
<dbReference type="MGI" id="MGI:1915185">
    <property type="gene designation" value="Ces5a"/>
</dbReference>
<reference evidence="3" key="1">
    <citation type="journal article" date="1999" name="Methods Enzymol.">
        <title>High-efficiency full-length cDNA cloning.</title>
        <authorList>
            <person name="Carninci P."/>
            <person name="Hayashizaki Y."/>
        </authorList>
    </citation>
    <scope>NUCLEOTIDE SEQUENCE</scope>
    <source>
        <strain evidence="3">C57BL/6J</strain>
        <tissue evidence="3">Testis</tissue>
    </source>
</reference>